<organism evidence="1 2">
    <name type="scientific">Ignicoccus pacificus DSM 13166</name>
    <dbReference type="NCBI Taxonomy" id="940294"/>
    <lineage>
        <taxon>Archaea</taxon>
        <taxon>Thermoproteota</taxon>
        <taxon>Thermoprotei</taxon>
        <taxon>Desulfurococcales</taxon>
        <taxon>Desulfurococcaceae</taxon>
        <taxon>Ignicoccus</taxon>
    </lineage>
</organism>
<reference evidence="1" key="1">
    <citation type="submission" date="2013-11" db="EMBL/GenBank/DDBJ databases">
        <title>Comparative genomics of Ignicoccus.</title>
        <authorList>
            <person name="Podar M."/>
        </authorList>
    </citation>
    <scope>NUCLEOTIDE SEQUENCE</scope>
    <source>
        <strain evidence="1">DSM 13166</strain>
    </source>
</reference>
<dbReference type="EMBL" id="CP006868">
    <property type="protein sequence ID" value="UXD22418.1"/>
    <property type="molecule type" value="Genomic_DNA"/>
</dbReference>
<accession>A0A977KB72</accession>
<proteinExistence type="predicted"/>
<name>A0A977KB72_9CREN</name>
<dbReference type="Proteomes" id="UP001063698">
    <property type="component" value="Chromosome"/>
</dbReference>
<dbReference type="Gene3D" id="1.10.472.170">
    <property type="match status" value="1"/>
</dbReference>
<evidence type="ECO:0008006" key="3">
    <source>
        <dbReference type="Google" id="ProtNLM"/>
    </source>
</evidence>
<dbReference type="KEGG" id="ipc:IPA_04550"/>
<evidence type="ECO:0000313" key="1">
    <source>
        <dbReference type="EMBL" id="UXD22418.1"/>
    </source>
</evidence>
<keyword evidence="2" id="KW-1185">Reference proteome</keyword>
<dbReference type="AlphaFoldDB" id="A0A977KB72"/>
<evidence type="ECO:0000313" key="2">
    <source>
        <dbReference type="Proteomes" id="UP001063698"/>
    </source>
</evidence>
<protein>
    <recommendedName>
        <fullName evidence="3">TFIIB-type domain-containing protein</fullName>
    </recommendedName>
</protein>
<sequence length="337" mass="38431">MLHLTYNEEGEIVCSSCGAVLTPYVGYAFDEGTYFNKFDPRAPYSKTGEGLVSSSGALSSVVHDEGIGSTFNAHEVKGRLRTRKEFEKIRRLNERSRFRDSIDSLEGDLHKAANLLKTEIETFFEIPSHISREIDETIKQIVRNEKNQKKLKGLSRKKREYLGYAIVLAVLEAYGIGLEAKILLKKLFNDEKVIRNVISWKAKVAYDLAKDKLRNIKRSQDPMSKYMNYANFLLSELNHELRLGLDGRLRSRIMETLRHVLKAAIKVNMNSGKQMSSLLAGLIYLTLHIFVTDPSKKPTQEKVAKTLRLGNNSVRENYVEAVKNLMILVYVPTKKRS</sequence>
<gene>
    <name evidence="1" type="ORF">IPA_04550</name>
</gene>